<evidence type="ECO:0000313" key="5">
    <source>
        <dbReference type="Proteomes" id="UP000595942"/>
    </source>
</evidence>
<protein>
    <submittedName>
        <fullName evidence="3">ABC-2 transporter permease</fullName>
    </submittedName>
</protein>
<organism evidence="3 4">
    <name type="scientific">Staphylococcus condimenti</name>
    <dbReference type="NCBI Taxonomy" id="70255"/>
    <lineage>
        <taxon>Bacteria</taxon>
        <taxon>Bacillati</taxon>
        <taxon>Bacillota</taxon>
        <taxon>Bacilli</taxon>
        <taxon>Bacillales</taxon>
        <taxon>Staphylococcaceae</taxon>
        <taxon>Staphylococcus</taxon>
    </lineage>
</organism>
<dbReference type="Pfam" id="PF13346">
    <property type="entry name" value="ABC2_membrane_5"/>
    <property type="match status" value="1"/>
</dbReference>
<feature type="transmembrane region" description="Helical" evidence="1">
    <location>
        <begin position="113"/>
        <end position="136"/>
    </location>
</feature>
<evidence type="ECO:0000313" key="2">
    <source>
        <dbReference type="EMBL" id="QQS81895.1"/>
    </source>
</evidence>
<keyword evidence="1" id="KW-1133">Transmembrane helix</keyword>
<dbReference type="AlphaFoldDB" id="A0A143PCR2"/>
<dbReference type="EMBL" id="CP068073">
    <property type="protein sequence ID" value="QQS81895.1"/>
    <property type="molecule type" value="Genomic_DNA"/>
</dbReference>
<gene>
    <name evidence="3" type="ORF">EIG99_12070</name>
    <name evidence="2" type="ORF">I6J05_08150</name>
</gene>
<evidence type="ECO:0000256" key="1">
    <source>
        <dbReference type="SAM" id="Phobius"/>
    </source>
</evidence>
<dbReference type="KEGG" id="scv:A4G25_10335"/>
<evidence type="ECO:0000313" key="4">
    <source>
        <dbReference type="Proteomes" id="UP000293854"/>
    </source>
</evidence>
<keyword evidence="5" id="KW-1185">Reference proteome</keyword>
<name>A0A143PCR2_9STAP</name>
<reference evidence="3 4" key="1">
    <citation type="submission" date="2018-11" db="EMBL/GenBank/DDBJ databases">
        <title>Genomic profiling of Staphylococcus species from a Poultry farm system in KwaZulu-Natal, South Africa.</title>
        <authorList>
            <person name="Amoako D.G."/>
            <person name="Somboro A.M."/>
            <person name="Abia A.L.K."/>
            <person name="Bester L.A."/>
            <person name="Essack S.Y."/>
        </authorList>
    </citation>
    <scope>NUCLEOTIDE SEQUENCE [LARGE SCALE GENOMIC DNA]</scope>
    <source>
        <strain evidence="3 4">SA11</strain>
    </source>
</reference>
<dbReference type="Proteomes" id="UP000595942">
    <property type="component" value="Chromosome"/>
</dbReference>
<dbReference type="OrthoDB" id="1655186at2"/>
<evidence type="ECO:0000313" key="3">
    <source>
        <dbReference type="EMBL" id="RZI00243.1"/>
    </source>
</evidence>
<dbReference type="GeneID" id="93725749"/>
<dbReference type="EMBL" id="RQTE01000314">
    <property type="protein sequence ID" value="RZI00243.1"/>
    <property type="molecule type" value="Genomic_DNA"/>
</dbReference>
<feature type="transmembrane region" description="Helical" evidence="1">
    <location>
        <begin position="12"/>
        <end position="32"/>
    </location>
</feature>
<dbReference type="RefSeq" id="WP_047131594.1">
    <property type="nucleotide sequence ID" value="NZ_CP015114.1"/>
</dbReference>
<feature type="transmembrane region" description="Helical" evidence="1">
    <location>
        <begin position="190"/>
        <end position="210"/>
    </location>
</feature>
<reference evidence="2 5" key="2">
    <citation type="submission" date="2021-01" db="EMBL/GenBank/DDBJ databases">
        <title>FDA dAtabase for Regulatory Grade micrObial Sequences (FDA-ARGOS): Supporting development and validation of Infectious Disease Dx tests.</title>
        <authorList>
            <person name="Sproer C."/>
            <person name="Gronow S."/>
            <person name="Severitt S."/>
            <person name="Schroder I."/>
            <person name="Tallon L."/>
            <person name="Sadzewicz L."/>
            <person name="Zhao X."/>
            <person name="Boylan J."/>
            <person name="Ott S."/>
            <person name="Bowen H."/>
            <person name="Vavikolanu K."/>
            <person name="Mehta A."/>
            <person name="Aluvathingal J."/>
            <person name="Nadendla S."/>
            <person name="Lowell S."/>
            <person name="Myers T."/>
            <person name="Yan Y."/>
            <person name="Sichtig H."/>
        </authorList>
    </citation>
    <scope>NUCLEOTIDE SEQUENCE [LARGE SCALE GENOMIC DNA]</scope>
    <source>
        <strain evidence="2 5">FDAARGOS_1148</strain>
    </source>
</reference>
<feature type="transmembrane region" description="Helical" evidence="1">
    <location>
        <begin position="84"/>
        <end position="107"/>
    </location>
</feature>
<keyword evidence="1" id="KW-0472">Membrane</keyword>
<accession>A0A143PCR2</accession>
<feature type="transmembrane region" description="Helical" evidence="1">
    <location>
        <begin position="148"/>
        <end position="170"/>
    </location>
</feature>
<sequence length="219" mass="23997">MKGLIIGQYYATAKVLSIYLIISILLALGVIFLSGSGSGFVCLLIVMLMVSAATDNLKNEAEAQWYKFAVSLPVSRKQIVQSHYLYYLITMMMGVGIVIVTLIAGIMLGTISVVNAVTTFGICLSIGLWVLLMYPFTYSVGADKSNMIQVIVTVIALGFFFVFNFISLIIGGSIYESGGDAMQHLEFELIRQSVFIMVSLIVTVVGYFIGLNKFKKTNF</sequence>
<dbReference type="InterPro" id="IPR025699">
    <property type="entry name" value="ABC2_memb-like"/>
</dbReference>
<proteinExistence type="predicted"/>
<dbReference type="Proteomes" id="UP000293854">
    <property type="component" value="Unassembled WGS sequence"/>
</dbReference>
<keyword evidence="1" id="KW-0812">Transmembrane</keyword>